<evidence type="ECO:0000313" key="7">
    <source>
        <dbReference type="EMBL" id="MEX0387057.1"/>
    </source>
</evidence>
<dbReference type="PANTHER" id="PTHR33931:SF2">
    <property type="entry name" value="HOLIN-LIKE PROTEIN CIDA"/>
    <property type="match status" value="1"/>
</dbReference>
<gene>
    <name evidence="7" type="ORF">V6X64_08650</name>
</gene>
<keyword evidence="8" id="KW-1185">Reference proteome</keyword>
<comment type="caution">
    <text evidence="7">The sequence shown here is derived from an EMBL/GenBank/DDBJ whole genome shotgun (WGS) entry which is preliminary data.</text>
</comment>
<organism evidence="7 8">
    <name type="scientific">Spiribacter onubensis</name>
    <dbReference type="NCBI Taxonomy" id="3122420"/>
    <lineage>
        <taxon>Bacteria</taxon>
        <taxon>Pseudomonadati</taxon>
        <taxon>Pseudomonadota</taxon>
        <taxon>Gammaproteobacteria</taxon>
        <taxon>Chromatiales</taxon>
        <taxon>Ectothiorhodospiraceae</taxon>
        <taxon>Spiribacter</taxon>
    </lineage>
</organism>
<feature type="transmembrane region" description="Helical" evidence="6">
    <location>
        <begin position="28"/>
        <end position="46"/>
    </location>
</feature>
<comment type="subcellular location">
    <subcellularLocation>
        <location evidence="1">Cell membrane</location>
        <topology evidence="1">Multi-pass membrane protein</topology>
    </subcellularLocation>
</comment>
<accession>A0ABV3SAA5</accession>
<evidence type="ECO:0000256" key="1">
    <source>
        <dbReference type="ARBA" id="ARBA00004651"/>
    </source>
</evidence>
<dbReference type="PANTHER" id="PTHR33931">
    <property type="entry name" value="HOLIN-LIKE PROTEIN CIDA-RELATED"/>
    <property type="match status" value="1"/>
</dbReference>
<dbReference type="EMBL" id="JBAKFJ010000001">
    <property type="protein sequence ID" value="MEX0387057.1"/>
    <property type="molecule type" value="Genomic_DNA"/>
</dbReference>
<keyword evidence="4 6" id="KW-1133">Transmembrane helix</keyword>
<dbReference type="InterPro" id="IPR005538">
    <property type="entry name" value="LrgA/CidA"/>
</dbReference>
<dbReference type="Proteomes" id="UP001556653">
    <property type="component" value="Unassembled WGS sequence"/>
</dbReference>
<keyword evidence="3 6" id="KW-0812">Transmembrane</keyword>
<feature type="transmembrane region" description="Helical" evidence="6">
    <location>
        <begin position="58"/>
        <end position="78"/>
    </location>
</feature>
<keyword evidence="2" id="KW-1003">Cell membrane</keyword>
<protein>
    <submittedName>
        <fullName evidence="7">CidA/LrgA family protein</fullName>
    </submittedName>
</protein>
<reference evidence="7 8" key="1">
    <citation type="submission" date="2024-02" db="EMBL/GenBank/DDBJ databases">
        <title>New especies of Spiribacter isolated from saline water.</title>
        <authorList>
            <person name="Leon M.J."/>
            <person name="De La Haba R."/>
            <person name="Sanchez-Porro C."/>
            <person name="Ventosa A."/>
        </authorList>
    </citation>
    <scope>NUCLEOTIDE SEQUENCE [LARGE SCALE GENOMIC DNA]</scope>
    <source>
        <strain evidence="8">ag22IC4-227</strain>
    </source>
</reference>
<dbReference type="Pfam" id="PF03788">
    <property type="entry name" value="LrgA"/>
    <property type="match status" value="1"/>
</dbReference>
<dbReference type="RefSeq" id="WP_367967573.1">
    <property type="nucleotide sequence ID" value="NZ_JBAKFJ010000001.1"/>
</dbReference>
<keyword evidence="5 6" id="KW-0472">Membrane</keyword>
<evidence type="ECO:0000256" key="6">
    <source>
        <dbReference type="SAM" id="Phobius"/>
    </source>
</evidence>
<evidence type="ECO:0000256" key="2">
    <source>
        <dbReference type="ARBA" id="ARBA00022475"/>
    </source>
</evidence>
<evidence type="ECO:0000256" key="3">
    <source>
        <dbReference type="ARBA" id="ARBA00022692"/>
    </source>
</evidence>
<evidence type="ECO:0000313" key="8">
    <source>
        <dbReference type="Proteomes" id="UP001556653"/>
    </source>
</evidence>
<evidence type="ECO:0000256" key="4">
    <source>
        <dbReference type="ARBA" id="ARBA00022989"/>
    </source>
</evidence>
<sequence>MIPAFIALVLLLQLAGEALVRALGIPIPGPVIGMLLLLLIMIFQGGPPKPLQALATGLLNHLSLLFIPAGAGVISYLALLADNWLPVLVTIVISTMLTIVVTAFTLKFLIRRMNREES</sequence>
<evidence type="ECO:0000256" key="5">
    <source>
        <dbReference type="ARBA" id="ARBA00023136"/>
    </source>
</evidence>
<name>A0ABV3SAA5_9GAMM</name>
<proteinExistence type="predicted"/>
<feature type="transmembrane region" description="Helical" evidence="6">
    <location>
        <begin position="84"/>
        <end position="110"/>
    </location>
</feature>